<evidence type="ECO:0000256" key="2">
    <source>
        <dbReference type="ARBA" id="ARBA00004370"/>
    </source>
</evidence>
<evidence type="ECO:0000313" key="13">
    <source>
        <dbReference type="EMBL" id="MBA2227733.1"/>
    </source>
</evidence>
<feature type="transmembrane region" description="Helical" evidence="10">
    <location>
        <begin position="28"/>
        <end position="50"/>
    </location>
</feature>
<feature type="domain" description="Histidine kinase" evidence="11">
    <location>
        <begin position="302"/>
        <end position="536"/>
    </location>
</feature>
<keyword evidence="10" id="KW-0812">Transmembrane</keyword>
<dbReference type="Proteomes" id="UP000542342">
    <property type="component" value="Unassembled WGS sequence"/>
</dbReference>
<dbReference type="PROSITE" id="PS50109">
    <property type="entry name" value="HIS_KIN"/>
    <property type="match status" value="1"/>
</dbReference>
<keyword evidence="5" id="KW-0808">Transferase</keyword>
<comment type="catalytic activity">
    <reaction evidence="1">
        <text>ATP + protein L-histidine = ADP + protein N-phospho-L-histidine.</text>
        <dbReference type="EC" id="2.7.13.3"/>
    </reaction>
</comment>
<evidence type="ECO:0000256" key="6">
    <source>
        <dbReference type="ARBA" id="ARBA00022741"/>
    </source>
</evidence>
<dbReference type="InterPro" id="IPR003660">
    <property type="entry name" value="HAMP_dom"/>
</dbReference>
<dbReference type="GO" id="GO:0005524">
    <property type="term" value="F:ATP binding"/>
    <property type="evidence" value="ECO:0007669"/>
    <property type="project" value="UniProtKB-KW"/>
</dbReference>
<dbReference type="SMART" id="SM00304">
    <property type="entry name" value="HAMP"/>
    <property type="match status" value="1"/>
</dbReference>
<dbReference type="SUPFAM" id="SSF158472">
    <property type="entry name" value="HAMP domain-like"/>
    <property type="match status" value="1"/>
</dbReference>
<evidence type="ECO:0000256" key="1">
    <source>
        <dbReference type="ARBA" id="ARBA00000085"/>
    </source>
</evidence>
<evidence type="ECO:0000256" key="8">
    <source>
        <dbReference type="ARBA" id="ARBA00022840"/>
    </source>
</evidence>
<feature type="transmembrane region" description="Helical" evidence="10">
    <location>
        <begin position="200"/>
        <end position="220"/>
    </location>
</feature>
<evidence type="ECO:0000256" key="9">
    <source>
        <dbReference type="ARBA" id="ARBA00023012"/>
    </source>
</evidence>
<dbReference type="EMBL" id="JACEFB010000018">
    <property type="protein sequence ID" value="MBA2227733.1"/>
    <property type="molecule type" value="Genomic_DNA"/>
</dbReference>
<dbReference type="GO" id="GO:0016020">
    <property type="term" value="C:membrane"/>
    <property type="evidence" value="ECO:0007669"/>
    <property type="project" value="UniProtKB-SubCell"/>
</dbReference>
<keyword evidence="10" id="KW-0472">Membrane</keyword>
<keyword evidence="6" id="KW-0547">Nucleotide-binding</keyword>
<dbReference type="Pfam" id="PF02518">
    <property type="entry name" value="HATPase_c"/>
    <property type="match status" value="1"/>
</dbReference>
<dbReference type="Gene3D" id="6.10.340.10">
    <property type="match status" value="1"/>
</dbReference>
<dbReference type="InterPro" id="IPR005467">
    <property type="entry name" value="His_kinase_dom"/>
</dbReference>
<organism evidence="13 14">
    <name type="scientific">Thermogemmata fonticola</name>
    <dbReference type="NCBI Taxonomy" id="2755323"/>
    <lineage>
        <taxon>Bacteria</taxon>
        <taxon>Pseudomonadati</taxon>
        <taxon>Planctomycetota</taxon>
        <taxon>Planctomycetia</taxon>
        <taxon>Gemmatales</taxon>
        <taxon>Gemmataceae</taxon>
        <taxon>Thermogemmata</taxon>
    </lineage>
</organism>
<dbReference type="Gene3D" id="3.30.565.10">
    <property type="entry name" value="Histidine kinase-like ATPase, C-terminal domain"/>
    <property type="match status" value="1"/>
</dbReference>
<dbReference type="InterPro" id="IPR036097">
    <property type="entry name" value="HisK_dim/P_sf"/>
</dbReference>
<dbReference type="GO" id="GO:0000155">
    <property type="term" value="F:phosphorelay sensor kinase activity"/>
    <property type="evidence" value="ECO:0007669"/>
    <property type="project" value="InterPro"/>
</dbReference>
<dbReference type="EC" id="2.7.13.3" evidence="3"/>
<protein>
    <recommendedName>
        <fullName evidence="3">histidine kinase</fullName>
        <ecNumber evidence="3">2.7.13.3</ecNumber>
    </recommendedName>
</protein>
<keyword evidence="8" id="KW-0067">ATP-binding</keyword>
<evidence type="ECO:0000256" key="3">
    <source>
        <dbReference type="ARBA" id="ARBA00012438"/>
    </source>
</evidence>
<comment type="subcellular location">
    <subcellularLocation>
        <location evidence="2">Membrane</location>
    </subcellularLocation>
</comment>
<evidence type="ECO:0000256" key="10">
    <source>
        <dbReference type="SAM" id="Phobius"/>
    </source>
</evidence>
<dbReference type="AlphaFoldDB" id="A0A7V9AD04"/>
<keyword evidence="10" id="KW-1133">Transmembrane helix</keyword>
<evidence type="ECO:0000313" key="14">
    <source>
        <dbReference type="Proteomes" id="UP000542342"/>
    </source>
</evidence>
<evidence type="ECO:0000256" key="5">
    <source>
        <dbReference type="ARBA" id="ARBA00022679"/>
    </source>
</evidence>
<evidence type="ECO:0000256" key="4">
    <source>
        <dbReference type="ARBA" id="ARBA00022553"/>
    </source>
</evidence>
<keyword evidence="9" id="KW-0902">Two-component regulatory system</keyword>
<dbReference type="Gene3D" id="1.10.287.130">
    <property type="match status" value="1"/>
</dbReference>
<evidence type="ECO:0000256" key="7">
    <source>
        <dbReference type="ARBA" id="ARBA00022777"/>
    </source>
</evidence>
<evidence type="ECO:0000259" key="11">
    <source>
        <dbReference type="PROSITE" id="PS50109"/>
    </source>
</evidence>
<dbReference type="CDD" id="cd00075">
    <property type="entry name" value="HATPase"/>
    <property type="match status" value="1"/>
</dbReference>
<feature type="domain" description="HAMP" evidence="12">
    <location>
        <begin position="222"/>
        <end position="274"/>
    </location>
</feature>
<dbReference type="CDD" id="cd06225">
    <property type="entry name" value="HAMP"/>
    <property type="match status" value="1"/>
</dbReference>
<comment type="caution">
    <text evidence="13">The sequence shown here is derived from an EMBL/GenBank/DDBJ whole genome shotgun (WGS) entry which is preliminary data.</text>
</comment>
<dbReference type="Pfam" id="PF00512">
    <property type="entry name" value="HisKA"/>
    <property type="match status" value="1"/>
</dbReference>
<name>A0A7V9AD04_9BACT</name>
<dbReference type="InterPro" id="IPR003661">
    <property type="entry name" value="HisK_dim/P_dom"/>
</dbReference>
<dbReference type="SUPFAM" id="SSF55874">
    <property type="entry name" value="ATPase domain of HSP90 chaperone/DNA topoisomerase II/histidine kinase"/>
    <property type="match status" value="1"/>
</dbReference>
<keyword evidence="7 13" id="KW-0418">Kinase</keyword>
<gene>
    <name evidence="13" type="ORF">H0921_16360</name>
</gene>
<dbReference type="SUPFAM" id="SSF47384">
    <property type="entry name" value="Homodimeric domain of signal transducing histidine kinase"/>
    <property type="match status" value="1"/>
</dbReference>
<keyword evidence="4" id="KW-0597">Phosphoprotein</keyword>
<dbReference type="PRINTS" id="PR00344">
    <property type="entry name" value="BCTRLSENSOR"/>
</dbReference>
<reference evidence="13 14" key="1">
    <citation type="submission" date="2020-07" db="EMBL/GenBank/DDBJ databases">
        <title>Thermogemmata thermophila gen. nov., sp. nov., a novel moderate thermophilic planctomycete from a Kamchatka hot spring.</title>
        <authorList>
            <person name="Elcheninov A.G."/>
            <person name="Podosokorskaya O.A."/>
            <person name="Kovaleva O.L."/>
            <person name="Novikov A."/>
            <person name="Bonch-Osmolovskaya E.A."/>
            <person name="Toshchakov S.V."/>
            <person name="Kublanov I.V."/>
        </authorList>
    </citation>
    <scope>NUCLEOTIDE SEQUENCE [LARGE SCALE GENOMIC DNA]</scope>
    <source>
        <strain evidence="13 14">2918</strain>
    </source>
</reference>
<accession>A0A7V9AD04</accession>
<sequence>MRSRRAEPAGRNREGVPVARPRRLRSKLLLGLGLMVGSVGLLLGGTLYGIRAYYTTVRVTERKMYELQLANILIETLKGADAAEPTVEALQAVEAHLSIFREEQERSVSAGLDPDAGDQERGLLDQLARDVQQLQWLLHELKSSPRLLPDGRSEPLGQHPPLRTLFDRARRSAEHLRLAIIHDIESSTRQANRTIRQSQWVVALAATWAVVLVLTLLYYFRVWMFAPIRQLQAGVQRVHAGDFSQPICLHSGDELQELADEFNAMTARLAAVYADLARQVDERSRQLVRSERMVSVGFLAAGVAHEINNPLASILFCAEALERRLKDLIPADISSSPLPASASPLPPPAAEDREVIIRYLSMIQQEALRCKEITQKLLDFSRSGERQREPTDLAGLIRGVLEMVRHLPHCRGKQIVFEPSEYVVAPVHAQDLKSVVLNLVVNALESMDEGGRLTITLAARGDWAEMTFSDTGCGMTPEVLANLFEPFFTKSRTGKGTGLGLFISHQIIDQHGGTITASSPGPGRGSTFTVRLPLRPVTAGSETPAASRTPTLPAVRLASAA</sequence>
<dbReference type="PANTHER" id="PTHR43065">
    <property type="entry name" value="SENSOR HISTIDINE KINASE"/>
    <property type="match status" value="1"/>
</dbReference>
<dbReference type="SMART" id="SM00387">
    <property type="entry name" value="HATPase_c"/>
    <property type="match status" value="1"/>
</dbReference>
<dbReference type="SMART" id="SM00388">
    <property type="entry name" value="HisKA"/>
    <property type="match status" value="1"/>
</dbReference>
<dbReference type="InterPro" id="IPR003594">
    <property type="entry name" value="HATPase_dom"/>
</dbReference>
<proteinExistence type="predicted"/>
<dbReference type="Pfam" id="PF00672">
    <property type="entry name" value="HAMP"/>
    <property type="match status" value="1"/>
</dbReference>
<dbReference type="PANTHER" id="PTHR43065:SF46">
    <property type="entry name" value="C4-DICARBOXYLATE TRANSPORT SENSOR PROTEIN DCTB"/>
    <property type="match status" value="1"/>
</dbReference>
<dbReference type="CDD" id="cd00082">
    <property type="entry name" value="HisKA"/>
    <property type="match status" value="1"/>
</dbReference>
<dbReference type="InterPro" id="IPR036890">
    <property type="entry name" value="HATPase_C_sf"/>
</dbReference>
<evidence type="ECO:0000259" key="12">
    <source>
        <dbReference type="PROSITE" id="PS50885"/>
    </source>
</evidence>
<dbReference type="PROSITE" id="PS50885">
    <property type="entry name" value="HAMP"/>
    <property type="match status" value="1"/>
</dbReference>
<dbReference type="InterPro" id="IPR004358">
    <property type="entry name" value="Sig_transdc_His_kin-like_C"/>
</dbReference>
<keyword evidence="14" id="KW-1185">Reference proteome</keyword>